<dbReference type="GO" id="GO:0016491">
    <property type="term" value="F:oxidoreductase activity"/>
    <property type="evidence" value="ECO:0007669"/>
    <property type="project" value="InterPro"/>
</dbReference>
<dbReference type="Gene3D" id="3.40.50.360">
    <property type="match status" value="1"/>
</dbReference>
<dbReference type="AlphaFoldDB" id="A0A0J8DA17"/>
<dbReference type="InterPro" id="IPR051796">
    <property type="entry name" value="ISF_SsuE-like"/>
</dbReference>
<dbReference type="STRING" id="1121307.CLCY_11c00260"/>
<dbReference type="InterPro" id="IPR005025">
    <property type="entry name" value="FMN_Rdtase-like_dom"/>
</dbReference>
<dbReference type="Pfam" id="PF03358">
    <property type="entry name" value="FMN_red"/>
    <property type="match status" value="1"/>
</dbReference>
<protein>
    <submittedName>
        <fullName evidence="4">NADPH-dependent FMN reductase</fullName>
    </submittedName>
</protein>
<evidence type="ECO:0000256" key="1">
    <source>
        <dbReference type="ARBA" id="ARBA00022630"/>
    </source>
</evidence>
<accession>A0A0J8DA17</accession>
<gene>
    <name evidence="4" type="ORF">CLCY_11c00260</name>
</gene>
<evidence type="ECO:0000256" key="2">
    <source>
        <dbReference type="ARBA" id="ARBA00022643"/>
    </source>
</evidence>
<evidence type="ECO:0000313" key="5">
    <source>
        <dbReference type="Proteomes" id="UP000036756"/>
    </source>
</evidence>
<comment type="caution">
    <text evidence="4">The sequence shown here is derived from an EMBL/GenBank/DDBJ whole genome shotgun (WGS) entry which is preliminary data.</text>
</comment>
<keyword evidence="2" id="KW-0288">FMN</keyword>
<sequence>MKALIFTGNTRKHGKTEKLLKSFVDGLKDSGCSVEIIDAVKTRVSPCTGCLSCEKTGQCVIKDEMQEIYNKVEESDILVLASPVYFASVTAQLKTMIDRFQALFSRRYILKTNTETKRKGYLVFTAGLTNPKEIVAMEVLAKFFMLSCNSTLEEMIYAMNTDHEEIAEEKFKEAYEIGKKAGTK</sequence>
<dbReference type="PANTHER" id="PTHR43278">
    <property type="entry name" value="NAD(P)H-DEPENDENT FMN-CONTAINING OXIDOREDUCTASE YWQN-RELATED"/>
    <property type="match status" value="1"/>
</dbReference>
<dbReference type="InterPro" id="IPR029039">
    <property type="entry name" value="Flavoprotein-like_sf"/>
</dbReference>
<dbReference type="OrthoDB" id="9805976at2"/>
<name>A0A0J8DA17_CLOCY</name>
<dbReference type="EMBL" id="LFVU01000005">
    <property type="protein sequence ID" value="KMT22692.1"/>
    <property type="molecule type" value="Genomic_DNA"/>
</dbReference>
<feature type="domain" description="NADPH-dependent FMN reductase-like" evidence="3">
    <location>
        <begin position="1"/>
        <end position="130"/>
    </location>
</feature>
<evidence type="ECO:0000259" key="3">
    <source>
        <dbReference type="Pfam" id="PF03358"/>
    </source>
</evidence>
<keyword evidence="5" id="KW-1185">Reference proteome</keyword>
<dbReference type="SUPFAM" id="SSF52218">
    <property type="entry name" value="Flavoproteins"/>
    <property type="match status" value="1"/>
</dbReference>
<dbReference type="Proteomes" id="UP000036756">
    <property type="component" value="Unassembled WGS sequence"/>
</dbReference>
<keyword evidence="1" id="KW-0285">Flavoprotein</keyword>
<reference evidence="4 5" key="1">
    <citation type="submission" date="2015-06" db="EMBL/GenBank/DDBJ databases">
        <title>Draft genome sequence of the purine-degrading Clostridium cylindrosporum HC-1 (DSM 605).</title>
        <authorList>
            <person name="Poehlein A."/>
            <person name="Schiel-Bengelsdorf B."/>
            <person name="Bengelsdorf F."/>
            <person name="Daniel R."/>
            <person name="Duerre P."/>
        </authorList>
    </citation>
    <scope>NUCLEOTIDE SEQUENCE [LARGE SCALE GENOMIC DNA]</scope>
    <source>
        <strain evidence="4 5">DSM 605</strain>
    </source>
</reference>
<dbReference type="PATRIC" id="fig|1121307.3.peg.141"/>
<dbReference type="RefSeq" id="WP_048569709.1">
    <property type="nucleotide sequence ID" value="NZ_LFVU01000005.1"/>
</dbReference>
<dbReference type="PANTHER" id="PTHR43278:SF2">
    <property type="entry name" value="IRON-SULFUR FLAVOPROTEIN"/>
    <property type="match status" value="1"/>
</dbReference>
<organism evidence="4 5">
    <name type="scientific">Clostridium cylindrosporum DSM 605</name>
    <dbReference type="NCBI Taxonomy" id="1121307"/>
    <lineage>
        <taxon>Bacteria</taxon>
        <taxon>Bacillati</taxon>
        <taxon>Bacillota</taxon>
        <taxon>Clostridia</taxon>
        <taxon>Eubacteriales</taxon>
        <taxon>Clostridiaceae</taxon>
        <taxon>Clostridium</taxon>
    </lineage>
</organism>
<proteinExistence type="predicted"/>
<evidence type="ECO:0000313" key="4">
    <source>
        <dbReference type="EMBL" id="KMT22692.1"/>
    </source>
</evidence>